<dbReference type="InterPro" id="IPR036322">
    <property type="entry name" value="WD40_repeat_dom_sf"/>
</dbReference>
<evidence type="ECO:0000313" key="9">
    <source>
        <dbReference type="Proteomes" id="UP001447188"/>
    </source>
</evidence>
<feature type="compositionally biased region" description="Basic residues" evidence="7">
    <location>
        <begin position="1"/>
        <end position="10"/>
    </location>
</feature>
<dbReference type="InterPro" id="IPR051865">
    <property type="entry name" value="WD-repeat_CDT2_adapter"/>
</dbReference>
<dbReference type="InterPro" id="IPR015943">
    <property type="entry name" value="WD40/YVTN_repeat-like_dom_sf"/>
</dbReference>
<feature type="repeat" description="WD" evidence="6">
    <location>
        <begin position="226"/>
        <end position="267"/>
    </location>
</feature>
<protein>
    <recommendedName>
        <fullName evidence="10">WD40 repeat-like protein</fullName>
    </recommendedName>
</protein>
<name>A0ABR3GHV9_9PEZI</name>
<feature type="region of interest" description="Disordered" evidence="7">
    <location>
        <begin position="1"/>
        <end position="99"/>
    </location>
</feature>
<feature type="compositionally biased region" description="Polar residues" evidence="7">
    <location>
        <begin position="55"/>
        <end position="66"/>
    </location>
</feature>
<feature type="repeat" description="WD" evidence="6">
    <location>
        <begin position="268"/>
        <end position="303"/>
    </location>
</feature>
<dbReference type="PANTHER" id="PTHR22852:SF0">
    <property type="entry name" value="DENTICLELESS PROTEIN HOMOLOG"/>
    <property type="match status" value="1"/>
</dbReference>
<accession>A0ABR3GHV9</accession>
<keyword evidence="4" id="KW-0833">Ubl conjugation pathway</keyword>
<dbReference type="Proteomes" id="UP001447188">
    <property type="component" value="Unassembled WGS sequence"/>
</dbReference>
<feature type="compositionally biased region" description="Basic and acidic residues" evidence="7">
    <location>
        <begin position="547"/>
        <end position="563"/>
    </location>
</feature>
<feature type="region of interest" description="Disordered" evidence="7">
    <location>
        <begin position="547"/>
        <end position="579"/>
    </location>
</feature>
<evidence type="ECO:0000313" key="8">
    <source>
        <dbReference type="EMBL" id="KAL0635510.1"/>
    </source>
</evidence>
<dbReference type="PROSITE" id="PS00678">
    <property type="entry name" value="WD_REPEATS_1"/>
    <property type="match status" value="1"/>
</dbReference>
<comment type="similarity">
    <text evidence="5">Belongs to the WD repeat cdt2 family.</text>
</comment>
<reference evidence="8 9" key="1">
    <citation type="submission" date="2024-02" db="EMBL/GenBank/DDBJ databases">
        <title>Discinaceae phylogenomics.</title>
        <authorList>
            <person name="Dirks A.C."/>
            <person name="James T.Y."/>
        </authorList>
    </citation>
    <scope>NUCLEOTIDE SEQUENCE [LARGE SCALE GENOMIC DNA]</scope>
    <source>
        <strain evidence="8 9">ACD0624</strain>
    </source>
</reference>
<evidence type="ECO:0008006" key="10">
    <source>
        <dbReference type="Google" id="ProtNLM"/>
    </source>
</evidence>
<dbReference type="Gene3D" id="2.130.10.10">
    <property type="entry name" value="YVTN repeat-like/Quinoprotein amine dehydrogenase"/>
    <property type="match status" value="2"/>
</dbReference>
<comment type="caution">
    <text evidence="8">The sequence shown here is derived from an EMBL/GenBank/DDBJ whole genome shotgun (WGS) entry which is preliminary data.</text>
</comment>
<organism evidence="8 9">
    <name type="scientific">Discina gigas</name>
    <dbReference type="NCBI Taxonomy" id="1032678"/>
    <lineage>
        <taxon>Eukaryota</taxon>
        <taxon>Fungi</taxon>
        <taxon>Dikarya</taxon>
        <taxon>Ascomycota</taxon>
        <taxon>Pezizomycotina</taxon>
        <taxon>Pezizomycetes</taxon>
        <taxon>Pezizales</taxon>
        <taxon>Discinaceae</taxon>
        <taxon>Discina</taxon>
    </lineage>
</organism>
<sequence length="579" mass="63932">MPVTPRNRKARAADRPSTSSRSIDPASSLPSPPNPKTTSVNPVHAFFTPRRNPLRNLTPSSTNSRNRGLPSPEASPSHRSKRQRVARPLFGGDEEPEFLKPQVDHHGIEEEEEPEIILPVLPKKIRSTFSSRILMRSLGGYGLGSRSTGDWGHHCADWDSEVRGFYSRPEDLHTVYTAENRPSLPFTVQACNRNSLVAVGDESGAIRLIESAKDESPGFDKAYVGLSCHDNAVFDISFTPDDALMATASGDQSVRVFDVRQQTCISVLRGHRSSIKQAFFNPLSPSILTSCSRDGSINIWDLRCVGIRTDELTIHRPVNSITGAHTPPATRGKGAKKRVDVSVTAVVWIEEFKIASASELNAEIRVWDIRAVQSKRKTAQAVECSALPPNHTLPGHRAFGLNSLTMSPDGARLYSLCRDSVVYVYDTQRLSSGPVHAYTHPRLHASTFYVKSAISRDGKLFSTGSTDGCPIVFPTDEKYLDKMLYPRIHPEDSRAAQISKAMPVGYGAALVRGYEKEVTDVTWTNGGDMVAISDDYLARCWRAGEKGEEAESMRNGGEDEGRRWGWGWAEVDQKEGEKF</sequence>
<evidence type="ECO:0000256" key="2">
    <source>
        <dbReference type="ARBA" id="ARBA00022574"/>
    </source>
</evidence>
<dbReference type="InterPro" id="IPR019775">
    <property type="entry name" value="WD40_repeat_CS"/>
</dbReference>
<keyword evidence="2 6" id="KW-0853">WD repeat</keyword>
<keyword evidence="9" id="KW-1185">Reference proteome</keyword>
<evidence type="ECO:0000256" key="6">
    <source>
        <dbReference type="PROSITE-ProRule" id="PRU00221"/>
    </source>
</evidence>
<dbReference type="SUPFAM" id="SSF50978">
    <property type="entry name" value="WD40 repeat-like"/>
    <property type="match status" value="1"/>
</dbReference>
<dbReference type="PROSITE" id="PS50082">
    <property type="entry name" value="WD_REPEATS_2"/>
    <property type="match status" value="2"/>
</dbReference>
<comment type="pathway">
    <text evidence="1">Protein modification; protein ubiquitination.</text>
</comment>
<evidence type="ECO:0000256" key="1">
    <source>
        <dbReference type="ARBA" id="ARBA00004906"/>
    </source>
</evidence>
<dbReference type="PANTHER" id="PTHR22852">
    <property type="entry name" value="LETHAL 2 DENTICLELESS PROTEIN RETINOIC ACID-REGULATED NUCLEAR MATRIX-ASSOCIATED PROTEIN"/>
    <property type="match status" value="1"/>
</dbReference>
<gene>
    <name evidence="8" type="ORF">Q9L58_005558</name>
</gene>
<keyword evidence="3" id="KW-0677">Repeat</keyword>
<dbReference type="EMBL" id="JBBBZM010000068">
    <property type="protein sequence ID" value="KAL0635510.1"/>
    <property type="molecule type" value="Genomic_DNA"/>
</dbReference>
<proteinExistence type="inferred from homology"/>
<evidence type="ECO:0000256" key="3">
    <source>
        <dbReference type="ARBA" id="ARBA00022737"/>
    </source>
</evidence>
<evidence type="ECO:0000256" key="5">
    <source>
        <dbReference type="ARBA" id="ARBA00038344"/>
    </source>
</evidence>
<evidence type="ECO:0000256" key="7">
    <source>
        <dbReference type="SAM" id="MobiDB-lite"/>
    </source>
</evidence>
<evidence type="ECO:0000256" key="4">
    <source>
        <dbReference type="ARBA" id="ARBA00022786"/>
    </source>
</evidence>
<dbReference type="InterPro" id="IPR001680">
    <property type="entry name" value="WD40_rpt"/>
</dbReference>
<dbReference type="SMART" id="SM00320">
    <property type="entry name" value="WD40"/>
    <property type="match status" value="6"/>
</dbReference>
<dbReference type="PROSITE" id="PS50294">
    <property type="entry name" value="WD_REPEATS_REGION"/>
    <property type="match status" value="2"/>
</dbReference>
<dbReference type="Pfam" id="PF00400">
    <property type="entry name" value="WD40"/>
    <property type="match status" value="3"/>
</dbReference>